<sequence>MYVIYSLHATAPDANSCDTRRVANAGLSCQHFLHFSILSFIQRCSFNLAYFPFFIGWHLHANGVLAITDTHFIFLILLDFFFLFFFLYSDWMVTLSGHSNKALLLHLSRAGRRRNSSLISRGLRETGVEGDVRVLSWLLMQRKKATGGLYTWVG</sequence>
<keyword evidence="1" id="KW-0812">Transmembrane</keyword>
<keyword evidence="1" id="KW-0472">Membrane</keyword>
<dbReference type="AlphaFoldDB" id="A0A2V1EBC9"/>
<keyword evidence="1" id="KW-1133">Transmembrane helix</keyword>
<reference evidence="2 3" key="1">
    <citation type="journal article" date="2018" name="Sci. Rep.">
        <title>Comparative genomics provides insights into the lifestyle and reveals functional heterogeneity of dark septate endophytic fungi.</title>
        <authorList>
            <person name="Knapp D.G."/>
            <person name="Nemeth J.B."/>
            <person name="Barry K."/>
            <person name="Hainaut M."/>
            <person name="Henrissat B."/>
            <person name="Johnson J."/>
            <person name="Kuo A."/>
            <person name="Lim J.H.P."/>
            <person name="Lipzen A."/>
            <person name="Nolan M."/>
            <person name="Ohm R.A."/>
            <person name="Tamas L."/>
            <person name="Grigoriev I.V."/>
            <person name="Spatafora J.W."/>
            <person name="Nagy L.G."/>
            <person name="Kovacs G.M."/>
        </authorList>
    </citation>
    <scope>NUCLEOTIDE SEQUENCE [LARGE SCALE GENOMIC DNA]</scope>
    <source>
        <strain evidence="2 3">DSE2036</strain>
    </source>
</reference>
<evidence type="ECO:0000313" key="2">
    <source>
        <dbReference type="EMBL" id="PVI06545.1"/>
    </source>
</evidence>
<gene>
    <name evidence="2" type="ORF">DM02DRAFT_425446</name>
</gene>
<protein>
    <submittedName>
        <fullName evidence="2">Uncharacterized protein</fullName>
    </submittedName>
</protein>
<organism evidence="2 3">
    <name type="scientific">Periconia macrospinosa</name>
    <dbReference type="NCBI Taxonomy" id="97972"/>
    <lineage>
        <taxon>Eukaryota</taxon>
        <taxon>Fungi</taxon>
        <taxon>Dikarya</taxon>
        <taxon>Ascomycota</taxon>
        <taxon>Pezizomycotina</taxon>
        <taxon>Dothideomycetes</taxon>
        <taxon>Pleosporomycetidae</taxon>
        <taxon>Pleosporales</taxon>
        <taxon>Massarineae</taxon>
        <taxon>Periconiaceae</taxon>
        <taxon>Periconia</taxon>
    </lineage>
</organism>
<feature type="transmembrane region" description="Helical" evidence="1">
    <location>
        <begin position="71"/>
        <end position="88"/>
    </location>
</feature>
<dbReference type="EMBL" id="KZ805308">
    <property type="protein sequence ID" value="PVI06545.1"/>
    <property type="molecule type" value="Genomic_DNA"/>
</dbReference>
<name>A0A2V1EBC9_9PLEO</name>
<dbReference type="Proteomes" id="UP000244855">
    <property type="component" value="Unassembled WGS sequence"/>
</dbReference>
<feature type="transmembrane region" description="Helical" evidence="1">
    <location>
        <begin position="40"/>
        <end position="59"/>
    </location>
</feature>
<accession>A0A2V1EBC9</accession>
<proteinExistence type="predicted"/>
<keyword evidence="3" id="KW-1185">Reference proteome</keyword>
<evidence type="ECO:0000313" key="3">
    <source>
        <dbReference type="Proteomes" id="UP000244855"/>
    </source>
</evidence>
<evidence type="ECO:0000256" key="1">
    <source>
        <dbReference type="SAM" id="Phobius"/>
    </source>
</evidence>